<dbReference type="OrthoDB" id="10042665at2759"/>
<dbReference type="EMBL" id="SEOQ01000549">
    <property type="protein sequence ID" value="TFY60688.1"/>
    <property type="molecule type" value="Genomic_DNA"/>
</dbReference>
<organism evidence="2 3">
    <name type="scientific">Dentipellis fragilis</name>
    <dbReference type="NCBI Taxonomy" id="205917"/>
    <lineage>
        <taxon>Eukaryota</taxon>
        <taxon>Fungi</taxon>
        <taxon>Dikarya</taxon>
        <taxon>Basidiomycota</taxon>
        <taxon>Agaricomycotina</taxon>
        <taxon>Agaricomycetes</taxon>
        <taxon>Russulales</taxon>
        <taxon>Hericiaceae</taxon>
        <taxon>Dentipellis</taxon>
    </lineage>
</organism>
<comment type="caution">
    <text evidence="2">The sequence shown here is derived from an EMBL/GenBank/DDBJ whole genome shotgun (WGS) entry which is preliminary data.</text>
</comment>
<sequence>MRMAARPARYASNQVNSPGETYPWFGITESNLTLPGAQSADDVPPPVALDLFRLTYRWNAQKGKYVPYEEVEEEDTDDAGKGHAFSIVRRIKPSPFGPPTITVEIAVRSSPFIRAAKQVMKARKNIDWTRTLLTFPPNDLLAFVPLFADFVSELKEAQKKTEAQAEEQTHVAFFLDFMTKEYSQTLATISNLRKAEQMTFSMVWSLLVPGSILYTRCEMTGKPWAVRLASITPGENAGVPHWALNCEYVNFEGKNPGLSYRALYITHFAGVKRLTDLVAYPLGLVPNYEKLVQELEERGRKRWSLRDWCHKWYNDIAYTYKNLTVVKFSVESRIILDTEMARLHGGIQIPTLDRDLDGEHRSSESRMEIRDHEYMLMSPRIYGWSLTDRQWLTFSVDSVGDIEWSPSMFDQLDMDTDNKGILRALVEEHAGRGSEADKNAVKFDDFVHGKGMGLIFNLHGPPGVGKTLTAEAVSEVTQRPLYVTGSGDLGTNADKLDQSLTRVFALAVRWAAVVLIDEADVYLEQRNLHEIERNAMVAVFLRKLEYYPGILFLTTNRVTVFDQAMKSRIDLSLFYEHLSPDARGRLWLAFLAKTTMSADERASVTGARMDRLRALPLNGREIKNVVKIASAFAARYGRTLEIEDILRVVRFSQRQGQIGEPAAA</sequence>
<evidence type="ECO:0000259" key="1">
    <source>
        <dbReference type="SMART" id="SM00382"/>
    </source>
</evidence>
<evidence type="ECO:0000313" key="3">
    <source>
        <dbReference type="Proteomes" id="UP000298327"/>
    </source>
</evidence>
<dbReference type="InterPro" id="IPR054289">
    <property type="entry name" value="DUF7025"/>
</dbReference>
<dbReference type="GO" id="GO:0005524">
    <property type="term" value="F:ATP binding"/>
    <property type="evidence" value="ECO:0007669"/>
    <property type="project" value="InterPro"/>
</dbReference>
<dbReference type="PANTHER" id="PTHR46411:SF3">
    <property type="entry name" value="AAA+ ATPASE DOMAIN-CONTAINING PROTEIN"/>
    <property type="match status" value="1"/>
</dbReference>
<feature type="domain" description="AAA+ ATPase" evidence="1">
    <location>
        <begin position="452"/>
        <end position="579"/>
    </location>
</feature>
<dbReference type="SUPFAM" id="SSF52540">
    <property type="entry name" value="P-loop containing nucleoside triphosphate hydrolases"/>
    <property type="match status" value="1"/>
</dbReference>
<reference evidence="2 3" key="1">
    <citation type="submission" date="2019-02" db="EMBL/GenBank/DDBJ databases">
        <title>Genome sequencing of the rare red list fungi Dentipellis fragilis.</title>
        <authorList>
            <person name="Buettner E."/>
            <person name="Kellner H."/>
        </authorList>
    </citation>
    <scope>NUCLEOTIDE SEQUENCE [LARGE SCALE GENOMIC DNA]</scope>
    <source>
        <strain evidence="2 3">DSM 105465</strain>
    </source>
</reference>
<dbReference type="Gene3D" id="3.40.50.300">
    <property type="entry name" value="P-loop containing nucleotide triphosphate hydrolases"/>
    <property type="match status" value="1"/>
</dbReference>
<dbReference type="InterPro" id="IPR003593">
    <property type="entry name" value="AAA+_ATPase"/>
</dbReference>
<dbReference type="InterPro" id="IPR003959">
    <property type="entry name" value="ATPase_AAA_core"/>
</dbReference>
<dbReference type="STRING" id="205917.A0A4Y9YFQ4"/>
<proteinExistence type="predicted"/>
<protein>
    <recommendedName>
        <fullName evidence="1">AAA+ ATPase domain-containing protein</fullName>
    </recommendedName>
</protein>
<dbReference type="Pfam" id="PF00004">
    <property type="entry name" value="AAA"/>
    <property type="match status" value="1"/>
</dbReference>
<dbReference type="AlphaFoldDB" id="A0A4Y9YFQ4"/>
<gene>
    <name evidence="2" type="ORF">EVG20_g7330</name>
</gene>
<keyword evidence="3" id="KW-1185">Reference proteome</keyword>
<dbReference type="PANTHER" id="PTHR46411">
    <property type="entry name" value="FAMILY ATPASE, PUTATIVE-RELATED"/>
    <property type="match status" value="1"/>
</dbReference>
<dbReference type="InterPro" id="IPR027417">
    <property type="entry name" value="P-loop_NTPase"/>
</dbReference>
<dbReference type="GO" id="GO:0016887">
    <property type="term" value="F:ATP hydrolysis activity"/>
    <property type="evidence" value="ECO:0007669"/>
    <property type="project" value="InterPro"/>
</dbReference>
<evidence type="ECO:0000313" key="2">
    <source>
        <dbReference type="EMBL" id="TFY60688.1"/>
    </source>
</evidence>
<dbReference type="Proteomes" id="UP000298327">
    <property type="component" value="Unassembled WGS sequence"/>
</dbReference>
<name>A0A4Y9YFQ4_9AGAM</name>
<dbReference type="SMART" id="SM00382">
    <property type="entry name" value="AAA"/>
    <property type="match status" value="1"/>
</dbReference>
<accession>A0A4Y9YFQ4</accession>
<dbReference type="Pfam" id="PF22942">
    <property type="entry name" value="DUF7025"/>
    <property type="match status" value="1"/>
</dbReference>